<dbReference type="PANTHER" id="PTHR30069:SF29">
    <property type="entry name" value="HEMOGLOBIN AND HEMOGLOBIN-HAPTOGLOBIN-BINDING PROTEIN 1-RELATED"/>
    <property type="match status" value="1"/>
</dbReference>
<keyword evidence="5 11" id="KW-0812">Transmembrane</keyword>
<evidence type="ECO:0000259" key="16">
    <source>
        <dbReference type="Pfam" id="PF07715"/>
    </source>
</evidence>
<proteinExistence type="inferred from homology"/>
<dbReference type="SUPFAM" id="SSF56935">
    <property type="entry name" value="Porins"/>
    <property type="match status" value="1"/>
</dbReference>
<feature type="domain" description="TonB-dependent receptor plug" evidence="16">
    <location>
        <begin position="45"/>
        <end position="154"/>
    </location>
</feature>
<protein>
    <submittedName>
        <fullName evidence="17">Heme transport protein HutA</fullName>
    </submittedName>
</protein>
<sequence>MYWNKKYLTTSILFALSMPAMAESNNNTADATTVVSATRSEQLLTDVAASVSVISADDIEENIVKNIGEIFDYTPGVTVESDPRYGIQSINIRGMEGNRVKIVIDGVSQANRFDSGQSFIQAGRLDIDPDMIKSVEVVKGAASSLYGSDAIAGIVAFETKDPSDFLDAGDNSGGHLKLGYHSVDSSFSQSVALANRTGDLETLVAYTHRVGEEEQNFGEPDPQETENNNVLVKLQYQLNENHRIEFTGEQVVSDTDTDLPLDISPPYANWDKSVDAADQSKRQRFGVKYILTTNNAAFDTMSVQFDWQKSKQASQTTRSSSTTSMFTPNTDEVKEYLYAERGYQVSAQFEKSLILAGMEHHLIYGLSYATRDIENTNLTHYVKGNGDTGTKLYYYMPEAEDIKWGAYLQDQILLLDGALVLTPGLRFDSFSTKPDNTDPLTSYNDVSGYEPTDYKEYSDSAVTAKLGALYNLTDDTKIFAQVSQGFRAPDFQELYYSWSNTAHGYKSQPNPDLEAETSISYETGLRGNFAAGNYEFSLFYSDYDDFIDKIKYQENGIDITTYDNLDKATIKGAEIATNLWLDSLIGVFDGTTLRLAAAYTEGEDQDGLALNSVAPWNMVVGLNYDSPSVNWGTSLKTVYTAKKGSSDINATATGSEDQIENPSSTVVDLTAYYKPMEDLTLRAGVYNLTDEQYWSWNDVRGLTTQDNDLSQAERNYGVTVKYDF</sequence>
<dbReference type="PROSITE" id="PS52016">
    <property type="entry name" value="TONB_DEPENDENT_REC_3"/>
    <property type="match status" value="1"/>
</dbReference>
<dbReference type="AlphaFoldDB" id="A0A330LN16"/>
<dbReference type="Pfam" id="PF00593">
    <property type="entry name" value="TonB_dep_Rec_b-barrel"/>
    <property type="match status" value="1"/>
</dbReference>
<evidence type="ECO:0000256" key="1">
    <source>
        <dbReference type="ARBA" id="ARBA00004571"/>
    </source>
</evidence>
<dbReference type="PROSITE" id="PS01156">
    <property type="entry name" value="TONB_DEPENDENT_REC_2"/>
    <property type="match status" value="1"/>
</dbReference>
<dbReference type="InterPro" id="IPR011276">
    <property type="entry name" value="TonB_haem/Hb_rcpt"/>
</dbReference>
<dbReference type="Gene3D" id="2.40.170.20">
    <property type="entry name" value="TonB-dependent receptor, beta-barrel domain"/>
    <property type="match status" value="1"/>
</dbReference>
<dbReference type="InterPro" id="IPR010917">
    <property type="entry name" value="TonB_rcpt_CS"/>
</dbReference>
<feature type="short sequence motif" description="TonB C-terminal box" evidence="12">
    <location>
        <begin position="707"/>
        <end position="724"/>
    </location>
</feature>
<keyword evidence="18" id="KW-1185">Reference proteome</keyword>
<comment type="similarity">
    <text evidence="2">Belongs to the TonB-dependent receptor family. Hemoglobin/haptoglobin binding protein subfamily.</text>
</comment>
<dbReference type="OrthoDB" id="9764669at2"/>
<dbReference type="GO" id="GO:0015344">
    <property type="term" value="F:siderophore uptake transmembrane transporter activity"/>
    <property type="evidence" value="ECO:0007669"/>
    <property type="project" value="TreeGrafter"/>
</dbReference>
<comment type="subcellular location">
    <subcellularLocation>
        <location evidence="1 11">Cell outer membrane</location>
        <topology evidence="1 11">Multi-pass membrane protein</topology>
    </subcellularLocation>
</comment>
<dbReference type="InterPro" id="IPR036942">
    <property type="entry name" value="Beta-barrel_TonB_sf"/>
</dbReference>
<evidence type="ECO:0000256" key="3">
    <source>
        <dbReference type="ARBA" id="ARBA00022448"/>
    </source>
</evidence>
<keyword evidence="6 14" id="KW-0732">Signal</keyword>
<dbReference type="CDD" id="cd01347">
    <property type="entry name" value="ligand_gated_channel"/>
    <property type="match status" value="1"/>
</dbReference>
<feature type="domain" description="TonB-dependent receptor-like beta-barrel" evidence="15">
    <location>
        <begin position="245"/>
        <end position="688"/>
    </location>
</feature>
<organism evidence="17 18">
    <name type="scientific">Moritella yayanosii</name>
    <dbReference type="NCBI Taxonomy" id="69539"/>
    <lineage>
        <taxon>Bacteria</taxon>
        <taxon>Pseudomonadati</taxon>
        <taxon>Pseudomonadota</taxon>
        <taxon>Gammaproteobacteria</taxon>
        <taxon>Alteromonadales</taxon>
        <taxon>Moritellaceae</taxon>
        <taxon>Moritella</taxon>
    </lineage>
</organism>
<evidence type="ECO:0000256" key="13">
    <source>
        <dbReference type="RuleBase" id="RU003357"/>
    </source>
</evidence>
<dbReference type="Pfam" id="PF07715">
    <property type="entry name" value="Plug"/>
    <property type="match status" value="1"/>
</dbReference>
<evidence type="ECO:0000313" key="18">
    <source>
        <dbReference type="Proteomes" id="UP000250163"/>
    </source>
</evidence>
<evidence type="ECO:0000256" key="2">
    <source>
        <dbReference type="ARBA" id="ARBA00008143"/>
    </source>
</evidence>
<dbReference type="KEGG" id="mya:MORIYA_1551"/>
<keyword evidence="4 11" id="KW-1134">Transmembrane beta strand</keyword>
<dbReference type="EMBL" id="LS483250">
    <property type="protein sequence ID" value="SQD78029.1"/>
    <property type="molecule type" value="Genomic_DNA"/>
</dbReference>
<dbReference type="Gene3D" id="2.170.130.10">
    <property type="entry name" value="TonB-dependent receptor, plug domain"/>
    <property type="match status" value="1"/>
</dbReference>
<keyword evidence="9" id="KW-0675">Receptor</keyword>
<evidence type="ECO:0000313" key="17">
    <source>
        <dbReference type="EMBL" id="SQD78029.1"/>
    </source>
</evidence>
<dbReference type="Proteomes" id="UP000250163">
    <property type="component" value="Chromosome MORIYA"/>
</dbReference>
<evidence type="ECO:0000256" key="14">
    <source>
        <dbReference type="SAM" id="SignalP"/>
    </source>
</evidence>
<dbReference type="InterPro" id="IPR000531">
    <property type="entry name" value="Beta-barrel_TonB"/>
</dbReference>
<dbReference type="NCBIfam" id="TIGR01786">
    <property type="entry name" value="TonB-hemlactrns"/>
    <property type="match status" value="1"/>
</dbReference>
<evidence type="ECO:0000256" key="4">
    <source>
        <dbReference type="ARBA" id="ARBA00022452"/>
    </source>
</evidence>
<dbReference type="InterPro" id="IPR010949">
    <property type="entry name" value="TonB_Hb/transfer/lactofer_rcpt"/>
</dbReference>
<name>A0A330LN16_9GAMM</name>
<feature type="chain" id="PRO_5016320755" evidence="14">
    <location>
        <begin position="23"/>
        <end position="724"/>
    </location>
</feature>
<keyword evidence="8 11" id="KW-0472">Membrane</keyword>
<evidence type="ECO:0000256" key="12">
    <source>
        <dbReference type="PROSITE-ProRule" id="PRU10144"/>
    </source>
</evidence>
<dbReference type="InterPro" id="IPR012910">
    <property type="entry name" value="Plug_dom"/>
</dbReference>
<keyword evidence="7 13" id="KW-0798">TonB box</keyword>
<evidence type="ECO:0000259" key="15">
    <source>
        <dbReference type="Pfam" id="PF00593"/>
    </source>
</evidence>
<dbReference type="InterPro" id="IPR039426">
    <property type="entry name" value="TonB-dep_rcpt-like"/>
</dbReference>
<evidence type="ECO:0000256" key="8">
    <source>
        <dbReference type="ARBA" id="ARBA00023136"/>
    </source>
</evidence>
<evidence type="ECO:0000256" key="10">
    <source>
        <dbReference type="ARBA" id="ARBA00023237"/>
    </source>
</evidence>
<dbReference type="PANTHER" id="PTHR30069">
    <property type="entry name" value="TONB-DEPENDENT OUTER MEMBRANE RECEPTOR"/>
    <property type="match status" value="1"/>
</dbReference>
<dbReference type="NCBIfam" id="TIGR01785">
    <property type="entry name" value="TonB-hemin"/>
    <property type="match status" value="1"/>
</dbReference>
<accession>A0A330LN16</accession>
<evidence type="ECO:0000256" key="5">
    <source>
        <dbReference type="ARBA" id="ARBA00022692"/>
    </source>
</evidence>
<dbReference type="GO" id="GO:0015232">
    <property type="term" value="F:heme transmembrane transporter activity"/>
    <property type="evidence" value="ECO:0007669"/>
    <property type="project" value="InterPro"/>
</dbReference>
<evidence type="ECO:0000256" key="7">
    <source>
        <dbReference type="ARBA" id="ARBA00023077"/>
    </source>
</evidence>
<keyword evidence="10 11" id="KW-0998">Cell outer membrane</keyword>
<dbReference type="GO" id="GO:0009279">
    <property type="term" value="C:cell outer membrane"/>
    <property type="evidence" value="ECO:0007669"/>
    <property type="project" value="UniProtKB-SubCell"/>
</dbReference>
<evidence type="ECO:0000256" key="9">
    <source>
        <dbReference type="ARBA" id="ARBA00023170"/>
    </source>
</evidence>
<keyword evidence="3 11" id="KW-0813">Transport</keyword>
<evidence type="ECO:0000256" key="11">
    <source>
        <dbReference type="PROSITE-ProRule" id="PRU01360"/>
    </source>
</evidence>
<feature type="signal peptide" evidence="14">
    <location>
        <begin position="1"/>
        <end position="22"/>
    </location>
</feature>
<dbReference type="GO" id="GO:0044718">
    <property type="term" value="P:siderophore transmembrane transport"/>
    <property type="evidence" value="ECO:0007669"/>
    <property type="project" value="TreeGrafter"/>
</dbReference>
<gene>
    <name evidence="17" type="ORF">MORIYA_1551</name>
</gene>
<dbReference type="RefSeq" id="WP_112713944.1">
    <property type="nucleotide sequence ID" value="NZ_LS483250.1"/>
</dbReference>
<reference evidence="18" key="1">
    <citation type="submission" date="2018-05" db="EMBL/GenBank/DDBJ databases">
        <authorList>
            <person name="Cea G.-C."/>
            <person name="William W."/>
        </authorList>
    </citation>
    <scope>NUCLEOTIDE SEQUENCE [LARGE SCALE GENOMIC DNA]</scope>
    <source>
        <strain evidence="18">DB21MT 5</strain>
    </source>
</reference>
<evidence type="ECO:0000256" key="6">
    <source>
        <dbReference type="ARBA" id="ARBA00022729"/>
    </source>
</evidence>
<dbReference type="InterPro" id="IPR037066">
    <property type="entry name" value="Plug_dom_sf"/>
</dbReference>